<organism evidence="10 11">
    <name type="scientific">Clostridium butyricum</name>
    <dbReference type="NCBI Taxonomy" id="1492"/>
    <lineage>
        <taxon>Bacteria</taxon>
        <taxon>Bacillati</taxon>
        <taxon>Bacillota</taxon>
        <taxon>Clostridia</taxon>
        <taxon>Eubacteriales</taxon>
        <taxon>Clostridiaceae</taxon>
        <taxon>Clostridium</taxon>
    </lineage>
</organism>
<evidence type="ECO:0000256" key="4">
    <source>
        <dbReference type="ARBA" id="ARBA00022692"/>
    </source>
</evidence>
<proteinExistence type="inferred from homology"/>
<feature type="transmembrane region" description="Helical" evidence="7">
    <location>
        <begin position="391"/>
        <end position="409"/>
    </location>
</feature>
<dbReference type="InterPro" id="IPR025857">
    <property type="entry name" value="MacB_PCD"/>
</dbReference>
<comment type="subcellular location">
    <subcellularLocation>
        <location evidence="1">Cell membrane</location>
        <topology evidence="1">Multi-pass membrane protein</topology>
    </subcellularLocation>
</comment>
<dbReference type="Proteomes" id="UP000238081">
    <property type="component" value="Unassembled WGS sequence"/>
</dbReference>
<gene>
    <name evidence="10" type="ORF">AWN73_06035</name>
</gene>
<evidence type="ECO:0000256" key="2">
    <source>
        <dbReference type="ARBA" id="ARBA00005236"/>
    </source>
</evidence>
<evidence type="ECO:0000259" key="9">
    <source>
        <dbReference type="Pfam" id="PF12704"/>
    </source>
</evidence>
<feature type="domain" description="ABC3 transporter permease C-terminal" evidence="8">
    <location>
        <begin position="251"/>
        <end position="371"/>
    </location>
</feature>
<evidence type="ECO:0000256" key="1">
    <source>
        <dbReference type="ARBA" id="ARBA00004651"/>
    </source>
</evidence>
<keyword evidence="6 7" id="KW-0472">Membrane</keyword>
<evidence type="ECO:0000256" key="5">
    <source>
        <dbReference type="ARBA" id="ARBA00022989"/>
    </source>
</evidence>
<feature type="transmembrane region" description="Helical" evidence="7">
    <location>
        <begin position="415"/>
        <end position="443"/>
    </location>
</feature>
<name>A0A2S7F5W5_CLOBU</name>
<dbReference type="Pfam" id="PF12704">
    <property type="entry name" value="MacB_PCD"/>
    <property type="match status" value="1"/>
</dbReference>
<dbReference type="GO" id="GO:0098797">
    <property type="term" value="C:plasma membrane protein complex"/>
    <property type="evidence" value="ECO:0007669"/>
    <property type="project" value="TreeGrafter"/>
</dbReference>
<feature type="transmembrane region" description="Helical" evidence="7">
    <location>
        <begin position="744"/>
        <end position="768"/>
    </location>
</feature>
<keyword evidence="3" id="KW-1003">Cell membrane</keyword>
<protein>
    <recommendedName>
        <fullName evidence="12">ABC transporter permease</fullName>
    </recommendedName>
</protein>
<comment type="caution">
    <text evidence="10">The sequence shown here is derived from an EMBL/GenBank/DDBJ whole genome shotgun (WGS) entry which is preliminary data.</text>
</comment>
<feature type="transmembrane region" description="Helical" evidence="7">
    <location>
        <begin position="463"/>
        <end position="483"/>
    </location>
</feature>
<sequence length="825" mass="91848">MNIFLRFIIKSALEKKGKFILLLFAILISTSLFIVSIGVTDVMINNYTESYTQVMENRDIAIVSNTYDSLFSVDSLNLKGVKDVIPQLEFKGWYKKDLDNSTVTILGRKKGDIQFNNAGEENALVNFTGAKCIISKRVSTELNIKENDIINIVINNEKIHFTVQDIYLNEGIFFGDTDEAFNVIVPYEYLSSKFNIDSKYNKVIAGKTASTVEQSINEFNDVNTQVKAETSFANHEGMLNAIKEGRTICFALLTIVILLSAVIISSSFKLIIVERMPVIGTFFSQGATKKNIIFVLLTESSLFGILGGVLAFLIGVGAIYAASYFLSQHKDYGVVANPQIPAYYFALTVIFGVLLSVLSSILPIIQIRKLSVKDVILGASNTNMRIGSKKLLAGLMFIILGIIVRFINIDGMISLSSILLILGIAFAFPKLIDIVVTFIYQYLKDKTPIVALALNNIRTSKELLNNITLILIASLSVISINSVGDGVKAAMTDGFNRNNFQIQITIPSNTVNIADTIISQKLNSSEIVQSSLQKLKVFTGQQDGVAFQIAGVDSKKYLSYDGYVDWDASDNKRIYNEFKDSKEPKIIISKSLAKAIKVQEGEKLKLNINNIEKDIEIAGTVDMKMLYGGYVVLIDNEVLEKEFNYIGTNNIVLQTIGDEDTVRNQLRNLLQDYNVKVITFKELERANLAENEKTIAGFGVFSLIAVIVASFGVLNNTRISYLNSKRNIALLHAIGLNRIQKNKLLIYQSIFVMFWVTILLIPCSWAMVTMTKDLLGLLGLLYDIKLNIIYIPIISVVLFILIILATIPVILNGKKFSIINEMKYE</sequence>
<feature type="transmembrane region" description="Helical" evidence="7">
    <location>
        <begin position="293"/>
        <end position="322"/>
    </location>
</feature>
<feature type="domain" description="ABC3 transporter permease C-terminal" evidence="8">
    <location>
        <begin position="700"/>
        <end position="811"/>
    </location>
</feature>
<reference evidence="10 11" key="1">
    <citation type="submission" date="2016-01" db="EMBL/GenBank/DDBJ databases">
        <title>Characterization of the Clostridium difficile lineages that are prevalent in Hong Kong and China.</title>
        <authorList>
            <person name="Kwok J.S.-L."/>
            <person name="Lam W.-Y."/>
            <person name="Ip M."/>
            <person name="Chan T.-F."/>
            <person name="Hawkey P.M."/>
            <person name="Tsui S.K.-W."/>
        </authorList>
    </citation>
    <scope>NUCLEOTIDE SEQUENCE [LARGE SCALE GENOMIC DNA]</scope>
    <source>
        <strain evidence="10 11">300064</strain>
    </source>
</reference>
<dbReference type="EMBL" id="LRDH01000162">
    <property type="protein sequence ID" value="PPV12091.1"/>
    <property type="molecule type" value="Genomic_DNA"/>
</dbReference>
<dbReference type="RefSeq" id="WP_043665392.1">
    <property type="nucleotide sequence ID" value="NZ_JSEG01000016.1"/>
</dbReference>
<dbReference type="PANTHER" id="PTHR30489:SF0">
    <property type="entry name" value="LIPOPROTEIN-RELEASING SYSTEM TRANSMEMBRANE PROTEIN LOLE"/>
    <property type="match status" value="1"/>
</dbReference>
<evidence type="ECO:0000256" key="3">
    <source>
        <dbReference type="ARBA" id="ARBA00022475"/>
    </source>
</evidence>
<dbReference type="InterPro" id="IPR003838">
    <property type="entry name" value="ABC3_permease_C"/>
</dbReference>
<accession>A0A2S7F5W5</accession>
<feature type="domain" description="MacB-like periplasmic core" evidence="9">
    <location>
        <begin position="468"/>
        <end position="667"/>
    </location>
</feature>
<keyword evidence="5 7" id="KW-1133">Transmembrane helix</keyword>
<feature type="transmembrane region" description="Helical" evidence="7">
    <location>
        <begin position="250"/>
        <end position="272"/>
    </location>
</feature>
<evidence type="ECO:0000259" key="8">
    <source>
        <dbReference type="Pfam" id="PF02687"/>
    </source>
</evidence>
<comment type="similarity">
    <text evidence="2">Belongs to the ABC-4 integral membrane protein family. LolC/E subfamily.</text>
</comment>
<feature type="transmembrane region" description="Helical" evidence="7">
    <location>
        <begin position="788"/>
        <end position="811"/>
    </location>
</feature>
<keyword evidence="4 7" id="KW-0812">Transmembrane</keyword>
<feature type="transmembrane region" description="Helical" evidence="7">
    <location>
        <begin position="342"/>
        <end position="365"/>
    </location>
</feature>
<evidence type="ECO:0008006" key="12">
    <source>
        <dbReference type="Google" id="ProtNLM"/>
    </source>
</evidence>
<evidence type="ECO:0000256" key="7">
    <source>
        <dbReference type="SAM" id="Phobius"/>
    </source>
</evidence>
<feature type="transmembrane region" description="Helical" evidence="7">
    <location>
        <begin position="695"/>
        <end position="716"/>
    </location>
</feature>
<dbReference type="Pfam" id="PF02687">
    <property type="entry name" value="FtsX"/>
    <property type="match status" value="2"/>
</dbReference>
<dbReference type="InterPro" id="IPR051447">
    <property type="entry name" value="Lipoprotein-release_system"/>
</dbReference>
<feature type="transmembrane region" description="Helical" evidence="7">
    <location>
        <begin position="20"/>
        <end position="39"/>
    </location>
</feature>
<evidence type="ECO:0000256" key="6">
    <source>
        <dbReference type="ARBA" id="ARBA00023136"/>
    </source>
</evidence>
<evidence type="ECO:0000313" key="11">
    <source>
        <dbReference type="Proteomes" id="UP000238081"/>
    </source>
</evidence>
<dbReference type="PANTHER" id="PTHR30489">
    <property type="entry name" value="LIPOPROTEIN-RELEASING SYSTEM TRANSMEMBRANE PROTEIN LOLE"/>
    <property type="match status" value="1"/>
</dbReference>
<dbReference type="AlphaFoldDB" id="A0A2S7F5W5"/>
<evidence type="ECO:0000313" key="10">
    <source>
        <dbReference type="EMBL" id="PPV12091.1"/>
    </source>
</evidence>
<dbReference type="GO" id="GO:0044874">
    <property type="term" value="P:lipoprotein localization to outer membrane"/>
    <property type="evidence" value="ECO:0007669"/>
    <property type="project" value="TreeGrafter"/>
</dbReference>